<name>A0A0B6AVS5_PRIM2</name>
<keyword evidence="1" id="KW-0378">Hydrolase</keyword>
<dbReference type="EMBL" id="CP009920">
    <property type="protein sequence ID" value="AJI24803.1"/>
    <property type="molecule type" value="Genomic_DNA"/>
</dbReference>
<dbReference type="HOGENOM" id="CLU_020336_13_1_9"/>
<dbReference type="GO" id="GO:0047372">
    <property type="term" value="F:monoacylglycerol lipase activity"/>
    <property type="evidence" value="ECO:0007669"/>
    <property type="project" value="TreeGrafter"/>
</dbReference>
<dbReference type="PRINTS" id="PR00111">
    <property type="entry name" value="ABHYDROLASE"/>
</dbReference>
<reference evidence="1 2" key="1">
    <citation type="journal article" date="2015" name="Genome Announc.">
        <title>Complete genome sequences for 35 biothreat assay-relevant bacillus species.</title>
        <authorList>
            <person name="Johnson S.L."/>
            <person name="Daligault H.E."/>
            <person name="Davenport K.W."/>
            <person name="Jaissle J."/>
            <person name="Frey K.G."/>
            <person name="Ladner J.T."/>
            <person name="Broomall S.M."/>
            <person name="Bishop-Lilly K.A."/>
            <person name="Bruce D.C."/>
            <person name="Gibbons H.S."/>
            <person name="Coyne S.R."/>
            <person name="Lo C.C."/>
            <person name="Meincke L."/>
            <person name="Munk A.C."/>
            <person name="Koroleva G.I."/>
            <person name="Rosenzweig C.N."/>
            <person name="Palacios G.F."/>
            <person name="Redden C.L."/>
            <person name="Minogue T.D."/>
            <person name="Chain P.S."/>
        </authorList>
    </citation>
    <scope>NUCLEOTIDE SEQUENCE [LARGE SCALE GENOMIC DNA]</scope>
    <source>
        <strain evidence="2">ATCC 14581 / DSM 32 / JCM 2506 / NBRC 15308 / NCIMB 9376 / NCTC 10342 / NRRL B-14308 / VKM B-512</strain>
    </source>
</reference>
<evidence type="ECO:0000313" key="2">
    <source>
        <dbReference type="Proteomes" id="UP000031829"/>
    </source>
</evidence>
<dbReference type="RefSeq" id="WP_016766594.1">
    <property type="nucleotide sequence ID" value="NZ_BCVB01000006.1"/>
</dbReference>
<dbReference type="Pfam" id="PF00561">
    <property type="entry name" value="Abhydrolase_1"/>
    <property type="match status" value="1"/>
</dbReference>
<dbReference type="PANTHER" id="PTHR43798:SF5">
    <property type="entry name" value="MONOACYLGLYCEROL LIPASE ABHD6"/>
    <property type="match status" value="1"/>
</dbReference>
<dbReference type="GO" id="GO:0046464">
    <property type="term" value="P:acylglycerol catabolic process"/>
    <property type="evidence" value="ECO:0007669"/>
    <property type="project" value="TreeGrafter"/>
</dbReference>
<dbReference type="PANTHER" id="PTHR43798">
    <property type="entry name" value="MONOACYLGLYCEROL LIPASE"/>
    <property type="match status" value="1"/>
</dbReference>
<dbReference type="GO" id="GO:0016020">
    <property type="term" value="C:membrane"/>
    <property type="evidence" value="ECO:0007669"/>
    <property type="project" value="TreeGrafter"/>
</dbReference>
<dbReference type="InterPro" id="IPR000073">
    <property type="entry name" value="AB_hydrolase_1"/>
</dbReference>
<proteinExistence type="predicted"/>
<accession>A0A0B6AVS5</accession>
<organism evidence="1 2">
    <name type="scientific">Priestia megaterium (strain ATCC 14581 / DSM 32 / CCUG 1817 / JCM 2506 / NBRC 15308 / NCIMB 9376 / NCTC 10342 / NRRL B-14308 / VKM B-512 / Ford 19)</name>
    <name type="common">Bacillus megaterium</name>
    <dbReference type="NCBI Taxonomy" id="1348623"/>
    <lineage>
        <taxon>Bacteria</taxon>
        <taxon>Bacillati</taxon>
        <taxon>Bacillota</taxon>
        <taxon>Bacilli</taxon>
        <taxon>Bacillales</taxon>
        <taxon>Bacillaceae</taxon>
        <taxon>Priestia</taxon>
    </lineage>
</organism>
<dbReference type="InterPro" id="IPR050266">
    <property type="entry name" value="AB_hydrolase_sf"/>
</dbReference>
<evidence type="ECO:0000313" key="1">
    <source>
        <dbReference type="EMBL" id="AJI24803.1"/>
    </source>
</evidence>
<dbReference type="InterPro" id="IPR029058">
    <property type="entry name" value="AB_hydrolase_fold"/>
</dbReference>
<dbReference type="GeneID" id="93643820"/>
<dbReference type="Gene3D" id="3.40.50.1820">
    <property type="entry name" value="alpha/beta hydrolase"/>
    <property type="match status" value="1"/>
</dbReference>
<sequence length="298" mass="33482">MTVSALEQAKVELPNGETVNYRMKKGGKEVLLLIHGNMNSSLNWDVLMNELPEHITAYAIDLRGFGDSTYHTPIHTIKDLSDDVKLFADALKLSAFTISGWSLGGAVAMQYVIDHPNDAKNLILLSSVNIKGYPIPRRTFLELPIPNNFIQTKEEVKEAFRMVENAKETKNTWFLKMMLRQFLYTKNKPSADQFEKYLEGTIKQRNLIDINYALMRFNISNDFNGVVEGTGEVEKIMIPTMVIQGDEDKMVSTRDASDIAKGIGENATLKIMKGVGHCPLLDDLSSLMDLYNANLSRA</sequence>
<dbReference type="AlphaFoldDB" id="A0A0B6AVS5"/>
<dbReference type="KEGG" id="bmeg:BG04_307"/>
<gene>
    <name evidence="1" type="ORF">BG04_307</name>
</gene>
<dbReference type="Proteomes" id="UP000031829">
    <property type="component" value="Chromosome"/>
</dbReference>
<dbReference type="SUPFAM" id="SSF53474">
    <property type="entry name" value="alpha/beta-Hydrolases"/>
    <property type="match status" value="1"/>
</dbReference>
<protein>
    <submittedName>
        <fullName evidence="1">Alpha/beta hydrolase family protein</fullName>
    </submittedName>
</protein>